<evidence type="ECO:0000256" key="1">
    <source>
        <dbReference type="ARBA" id="ARBA00003294"/>
    </source>
</evidence>
<comment type="catalytic activity">
    <reaction evidence="11">
        <text>L-aspartate 4-semialdehyde + pyruvate = (2S,4S)-4-hydroxy-2,3,4,5-tetrahydrodipicolinate + H2O + H(+)</text>
        <dbReference type="Rhea" id="RHEA:34171"/>
        <dbReference type="ChEBI" id="CHEBI:15361"/>
        <dbReference type="ChEBI" id="CHEBI:15377"/>
        <dbReference type="ChEBI" id="CHEBI:15378"/>
        <dbReference type="ChEBI" id="CHEBI:67139"/>
        <dbReference type="ChEBI" id="CHEBI:537519"/>
        <dbReference type="EC" id="4.3.3.7"/>
    </reaction>
</comment>
<reference evidence="14" key="1">
    <citation type="submission" date="2023-07" db="EMBL/GenBank/DDBJ databases">
        <title>Gilvimarinus algae sp. nov., isolated from the surface of Kelp.</title>
        <authorList>
            <person name="Sun Y.Y."/>
            <person name="Gong Y."/>
            <person name="Du Z.J."/>
        </authorList>
    </citation>
    <scope>NUCLEOTIDE SEQUENCE</scope>
    <source>
        <strain evidence="14">SDUM040014</strain>
    </source>
</reference>
<evidence type="ECO:0000256" key="2">
    <source>
        <dbReference type="ARBA" id="ARBA00005120"/>
    </source>
</evidence>
<name>A0ABT8TIF9_9GAMM</name>
<dbReference type="SMART" id="SM01130">
    <property type="entry name" value="DHDPS"/>
    <property type="match status" value="1"/>
</dbReference>
<comment type="pathway">
    <text evidence="2">Amino-acid biosynthesis; L-lysine biosynthesis via DAP pathway; (S)-tetrahydrodipicolinate from L-aspartate: step 3/4.</text>
</comment>
<dbReference type="RefSeq" id="WP_302713863.1">
    <property type="nucleotide sequence ID" value="NZ_JAULRT010000060.1"/>
</dbReference>
<evidence type="ECO:0000256" key="8">
    <source>
        <dbReference type="ARBA" id="ARBA00023154"/>
    </source>
</evidence>
<comment type="caution">
    <text evidence="14">The sequence shown here is derived from an EMBL/GenBank/DDBJ whole genome shotgun (WGS) entry which is preliminary data.</text>
</comment>
<evidence type="ECO:0000256" key="5">
    <source>
        <dbReference type="ARBA" id="ARBA00022490"/>
    </source>
</evidence>
<evidence type="ECO:0000256" key="3">
    <source>
        <dbReference type="ARBA" id="ARBA00007592"/>
    </source>
</evidence>
<dbReference type="CDD" id="cd00408">
    <property type="entry name" value="DHDPS-like"/>
    <property type="match status" value="1"/>
</dbReference>
<comment type="similarity">
    <text evidence="3 13">Belongs to the DapA family.</text>
</comment>
<dbReference type="PANTHER" id="PTHR12128">
    <property type="entry name" value="DIHYDRODIPICOLINATE SYNTHASE"/>
    <property type="match status" value="1"/>
</dbReference>
<dbReference type="InterPro" id="IPR005263">
    <property type="entry name" value="DapA"/>
</dbReference>
<dbReference type="NCBIfam" id="TIGR00674">
    <property type="entry name" value="dapA"/>
    <property type="match status" value="1"/>
</dbReference>
<evidence type="ECO:0000256" key="10">
    <source>
        <dbReference type="ARBA" id="ARBA00023270"/>
    </source>
</evidence>
<evidence type="ECO:0000256" key="9">
    <source>
        <dbReference type="ARBA" id="ARBA00023239"/>
    </source>
</evidence>
<keyword evidence="6" id="KW-0028">Amino-acid biosynthesis</keyword>
<keyword evidence="8" id="KW-0457">Lysine biosynthesis</keyword>
<evidence type="ECO:0000256" key="7">
    <source>
        <dbReference type="ARBA" id="ARBA00022915"/>
    </source>
</evidence>
<evidence type="ECO:0000256" key="11">
    <source>
        <dbReference type="ARBA" id="ARBA00047836"/>
    </source>
</evidence>
<dbReference type="GO" id="GO:0008840">
    <property type="term" value="F:4-hydroxy-tetrahydrodipicolinate synthase activity"/>
    <property type="evidence" value="ECO:0007669"/>
    <property type="project" value="UniProtKB-EC"/>
</dbReference>
<evidence type="ECO:0000313" key="15">
    <source>
        <dbReference type="Proteomes" id="UP001168380"/>
    </source>
</evidence>
<proteinExistence type="inferred from homology"/>
<dbReference type="InterPro" id="IPR013785">
    <property type="entry name" value="Aldolase_TIM"/>
</dbReference>
<protein>
    <recommendedName>
        <fullName evidence="4 12">4-hydroxy-tetrahydrodipicolinate synthase</fullName>
        <ecNumber evidence="4 12">4.3.3.7</ecNumber>
    </recommendedName>
</protein>
<comment type="function">
    <text evidence="1">Catalyzes the condensation of (S)-aspartate-beta-semialdehyde [(S)-ASA] and pyruvate to 4-hydroxy-tetrahydrodipicolinate (HTPA).</text>
</comment>
<keyword evidence="10" id="KW-0704">Schiff base</keyword>
<evidence type="ECO:0000313" key="14">
    <source>
        <dbReference type="EMBL" id="MDO3383138.1"/>
    </source>
</evidence>
<evidence type="ECO:0000256" key="12">
    <source>
        <dbReference type="NCBIfam" id="TIGR00674"/>
    </source>
</evidence>
<evidence type="ECO:0000256" key="6">
    <source>
        <dbReference type="ARBA" id="ARBA00022605"/>
    </source>
</evidence>
<dbReference type="EC" id="4.3.3.7" evidence="4 12"/>
<keyword evidence="7" id="KW-0220">Diaminopimelate biosynthesis</keyword>
<dbReference type="PRINTS" id="PR00146">
    <property type="entry name" value="DHPICSNTHASE"/>
</dbReference>
<accession>A0ABT8TIF9</accession>
<dbReference type="PIRSF" id="PIRSF001365">
    <property type="entry name" value="DHDPS"/>
    <property type="match status" value="1"/>
</dbReference>
<dbReference type="InterPro" id="IPR002220">
    <property type="entry name" value="DapA-like"/>
</dbReference>
<keyword evidence="15" id="KW-1185">Reference proteome</keyword>
<keyword evidence="9 13" id="KW-0456">Lyase</keyword>
<gene>
    <name evidence="14" type="primary">dapA</name>
    <name evidence="14" type="ORF">QWI16_13240</name>
</gene>
<keyword evidence="5" id="KW-0963">Cytoplasm</keyword>
<dbReference type="Proteomes" id="UP001168380">
    <property type="component" value="Unassembled WGS sequence"/>
</dbReference>
<evidence type="ECO:0000256" key="4">
    <source>
        <dbReference type="ARBA" id="ARBA00012086"/>
    </source>
</evidence>
<dbReference type="EMBL" id="JAULRT010000060">
    <property type="protein sequence ID" value="MDO3383138.1"/>
    <property type="molecule type" value="Genomic_DNA"/>
</dbReference>
<organism evidence="14 15">
    <name type="scientific">Gilvimarinus algae</name>
    <dbReference type="NCBI Taxonomy" id="3058037"/>
    <lineage>
        <taxon>Bacteria</taxon>
        <taxon>Pseudomonadati</taxon>
        <taxon>Pseudomonadota</taxon>
        <taxon>Gammaproteobacteria</taxon>
        <taxon>Cellvibrionales</taxon>
        <taxon>Cellvibrionaceae</taxon>
        <taxon>Gilvimarinus</taxon>
    </lineage>
</organism>
<dbReference type="PANTHER" id="PTHR12128:SF66">
    <property type="entry name" value="4-HYDROXY-2-OXOGLUTARATE ALDOLASE, MITOCHONDRIAL"/>
    <property type="match status" value="1"/>
</dbReference>
<dbReference type="SUPFAM" id="SSF51569">
    <property type="entry name" value="Aldolase"/>
    <property type="match status" value="1"/>
</dbReference>
<evidence type="ECO:0000256" key="13">
    <source>
        <dbReference type="PIRNR" id="PIRNR001365"/>
    </source>
</evidence>
<dbReference type="Pfam" id="PF00701">
    <property type="entry name" value="DHDPS"/>
    <property type="match status" value="1"/>
</dbReference>
<sequence>MQTTTFEGIITYPITPFDEQGKIDVAALNRLIDRLVSTGSNAIAPLGSTGESAYLNDDEWVQVAEASIKAVAKRLPVIVGVSDITTQGAVSRAKIAESLGADAVMVLPASYWKLSDEEIFEHYAAIAQAISVPIMVYNNPATSGIDMTPELICLMFQSIDNVTMVKESTGDVQRMHKIAALTQGDLPFYNGSNPLALEAFAAGASGWCTAAPNLIGDLPLRLYRAVKDNDLDSARELFYQQLPLLQFILKGGLPTTVKAGLALKGLNVGVPRKPLSPLSASNTERLETLLKAFG</sequence>
<dbReference type="Gene3D" id="3.20.20.70">
    <property type="entry name" value="Aldolase class I"/>
    <property type="match status" value="1"/>
</dbReference>